<reference evidence="3 4" key="1">
    <citation type="submission" date="2015-07" db="EMBL/GenBank/DDBJ databases">
        <title>Genome sequencing of Kibdelosporangium phytohabitans.</title>
        <authorList>
            <person name="Qin S."/>
            <person name="Xing K."/>
        </authorList>
    </citation>
    <scope>NUCLEOTIDE SEQUENCE [LARGE SCALE GENOMIC DNA]</scope>
    <source>
        <strain evidence="3 4">KLBMP1111</strain>
    </source>
</reference>
<keyword evidence="2" id="KW-0732">Signal</keyword>
<feature type="chain" id="PRO_5039157225" description="Small secreted protein" evidence="2">
    <location>
        <begin position="19"/>
        <end position="208"/>
    </location>
</feature>
<proteinExistence type="predicted"/>
<dbReference type="OrthoDB" id="3689252at2"/>
<evidence type="ECO:0000313" key="3">
    <source>
        <dbReference type="EMBL" id="ALG10276.1"/>
    </source>
</evidence>
<dbReference type="EMBL" id="CP012752">
    <property type="protein sequence ID" value="ALG10276.1"/>
    <property type="molecule type" value="Genomic_DNA"/>
</dbReference>
<feature type="region of interest" description="Disordered" evidence="1">
    <location>
        <begin position="19"/>
        <end position="39"/>
    </location>
</feature>
<name>A0A0N9I709_9PSEU</name>
<dbReference type="PROSITE" id="PS51257">
    <property type="entry name" value="PROKAR_LIPOPROTEIN"/>
    <property type="match status" value="1"/>
</dbReference>
<evidence type="ECO:0000256" key="2">
    <source>
        <dbReference type="SAM" id="SignalP"/>
    </source>
</evidence>
<feature type="region of interest" description="Disordered" evidence="1">
    <location>
        <begin position="158"/>
        <end position="208"/>
    </location>
</feature>
<evidence type="ECO:0008006" key="5">
    <source>
        <dbReference type="Google" id="ProtNLM"/>
    </source>
</evidence>
<keyword evidence="4" id="KW-1185">Reference proteome</keyword>
<organism evidence="3 4">
    <name type="scientific">Kibdelosporangium phytohabitans</name>
    <dbReference type="NCBI Taxonomy" id="860235"/>
    <lineage>
        <taxon>Bacteria</taxon>
        <taxon>Bacillati</taxon>
        <taxon>Actinomycetota</taxon>
        <taxon>Actinomycetes</taxon>
        <taxon>Pseudonocardiales</taxon>
        <taxon>Pseudonocardiaceae</taxon>
        <taxon>Kibdelosporangium</taxon>
    </lineage>
</organism>
<protein>
    <recommendedName>
        <fullName evidence="5">Small secreted protein</fullName>
    </recommendedName>
</protein>
<dbReference type="RefSeq" id="WP_054292179.1">
    <property type="nucleotide sequence ID" value="NZ_CP012752.1"/>
</dbReference>
<dbReference type="Proteomes" id="UP000063699">
    <property type="component" value="Chromosome"/>
</dbReference>
<feature type="signal peptide" evidence="2">
    <location>
        <begin position="1"/>
        <end position="18"/>
    </location>
</feature>
<accession>A0A0N9I709</accession>
<feature type="compositionally biased region" description="Low complexity" evidence="1">
    <location>
        <begin position="30"/>
        <end position="39"/>
    </location>
</feature>
<evidence type="ECO:0000256" key="1">
    <source>
        <dbReference type="SAM" id="MobiDB-lite"/>
    </source>
</evidence>
<sequence>MRRLIVVLTLATAATTTACGGGQQTGGAGQATTTTPSSTAAAPDRAKVAFADDICGAVAKFITPAAAFRPDTSSPAAAMNSLKTQLSSMSTGLADAGNDLKDADTAGVPDGQAAVDKLRTTFSQMKQAVDNAKTKLDAVDPNNQQAVTTAVQDATKEMASSLGSMQNPMDSPAMSGPEMEAAAEQSEECKKIKQVVSNRQTGSSTPTS</sequence>
<evidence type="ECO:0000313" key="4">
    <source>
        <dbReference type="Proteomes" id="UP000063699"/>
    </source>
</evidence>
<dbReference type="AlphaFoldDB" id="A0A0N9I709"/>
<feature type="compositionally biased region" description="Polar residues" evidence="1">
    <location>
        <begin position="195"/>
        <end position="208"/>
    </location>
</feature>
<dbReference type="KEGG" id="kphy:AOZ06_28300"/>
<feature type="compositionally biased region" description="Gly residues" evidence="1">
    <location>
        <begin position="19"/>
        <end position="29"/>
    </location>
</feature>
<gene>
    <name evidence="3" type="ORF">AOZ06_28300</name>
</gene>